<proteinExistence type="predicted"/>
<evidence type="ECO:0000313" key="1">
    <source>
        <dbReference type="EMBL" id="MET3683982.1"/>
    </source>
</evidence>
<gene>
    <name evidence="1" type="ORF">ABID56_002107</name>
</gene>
<dbReference type="EMBL" id="JBEPMX010000011">
    <property type="protein sequence ID" value="MET3683982.1"/>
    <property type="molecule type" value="Genomic_DNA"/>
</dbReference>
<evidence type="ECO:0000313" key="2">
    <source>
        <dbReference type="Proteomes" id="UP001549167"/>
    </source>
</evidence>
<dbReference type="InterPro" id="IPR046174">
    <property type="entry name" value="DUF6176"/>
</dbReference>
<comment type="caution">
    <text evidence="1">The sequence shown here is derived from an EMBL/GenBank/DDBJ whole genome shotgun (WGS) entry which is preliminary data.</text>
</comment>
<sequence length="114" mass="13435">MFVELTKFKVKDGKSKQVDEWLNFLNEHMESVLLTLEDEQMYVETIFRENDGDQEYLYWYSIQGSGGQYVGGSNHWVDQKHLEYWEECIDQTSKPIDLTPSVTMIPTKIKNSMT</sequence>
<dbReference type="RefSeq" id="WP_354220904.1">
    <property type="nucleotide sequence ID" value="NZ_JBEPMX010000011.1"/>
</dbReference>
<dbReference type="Proteomes" id="UP001549167">
    <property type="component" value="Unassembled WGS sequence"/>
</dbReference>
<reference evidence="1 2" key="1">
    <citation type="submission" date="2024-06" db="EMBL/GenBank/DDBJ databases">
        <title>Genomic Encyclopedia of Type Strains, Phase IV (KMG-IV): sequencing the most valuable type-strain genomes for metagenomic binning, comparative biology and taxonomic classification.</title>
        <authorList>
            <person name="Goeker M."/>
        </authorList>
    </citation>
    <scope>NUCLEOTIDE SEQUENCE [LARGE SCALE GENOMIC DNA]</scope>
    <source>
        <strain evidence="1 2">DSM 23520</strain>
    </source>
</reference>
<name>A0ABV2KWM7_9BACI</name>
<protein>
    <submittedName>
        <fullName evidence="1">Uncharacterized protein</fullName>
    </submittedName>
</protein>
<accession>A0ABV2KWM7</accession>
<organism evidence="1 2">
    <name type="scientific">Alkalibacillus flavidus</name>
    <dbReference type="NCBI Taxonomy" id="546021"/>
    <lineage>
        <taxon>Bacteria</taxon>
        <taxon>Bacillati</taxon>
        <taxon>Bacillota</taxon>
        <taxon>Bacilli</taxon>
        <taxon>Bacillales</taxon>
        <taxon>Bacillaceae</taxon>
        <taxon>Alkalibacillus</taxon>
    </lineage>
</organism>
<keyword evidence="2" id="KW-1185">Reference proteome</keyword>
<dbReference type="Pfam" id="PF19673">
    <property type="entry name" value="DUF6176"/>
    <property type="match status" value="1"/>
</dbReference>